<proteinExistence type="predicted"/>
<name>W9Z109_9EURO</name>
<comment type="caution">
    <text evidence="2">The sequence shown here is derived from an EMBL/GenBank/DDBJ whole genome shotgun (WGS) entry which is preliminary data.</text>
</comment>
<dbReference type="GeneID" id="19155668"/>
<gene>
    <name evidence="2" type="ORF">A1O1_00762</name>
</gene>
<organism evidence="2 3">
    <name type="scientific">Capronia coronata CBS 617.96</name>
    <dbReference type="NCBI Taxonomy" id="1182541"/>
    <lineage>
        <taxon>Eukaryota</taxon>
        <taxon>Fungi</taxon>
        <taxon>Dikarya</taxon>
        <taxon>Ascomycota</taxon>
        <taxon>Pezizomycotina</taxon>
        <taxon>Eurotiomycetes</taxon>
        <taxon>Chaetothyriomycetidae</taxon>
        <taxon>Chaetothyriales</taxon>
        <taxon>Herpotrichiellaceae</taxon>
        <taxon>Capronia</taxon>
    </lineage>
</organism>
<feature type="region of interest" description="Disordered" evidence="1">
    <location>
        <begin position="29"/>
        <end position="50"/>
    </location>
</feature>
<dbReference type="OrthoDB" id="4158382at2759"/>
<dbReference type="Proteomes" id="UP000019484">
    <property type="component" value="Unassembled WGS sequence"/>
</dbReference>
<accession>W9Z109</accession>
<dbReference type="HOGENOM" id="CLU_068502_1_0_1"/>
<dbReference type="eggNOG" id="ENOG502SUIA">
    <property type="taxonomic scope" value="Eukaryota"/>
</dbReference>
<reference evidence="2 3" key="1">
    <citation type="submission" date="2013-03" db="EMBL/GenBank/DDBJ databases">
        <title>The Genome Sequence of Capronia coronata CBS 617.96.</title>
        <authorList>
            <consortium name="The Broad Institute Genomics Platform"/>
            <person name="Cuomo C."/>
            <person name="de Hoog S."/>
            <person name="Gorbushina A."/>
            <person name="Walker B."/>
            <person name="Young S.K."/>
            <person name="Zeng Q."/>
            <person name="Gargeya S."/>
            <person name="Fitzgerald M."/>
            <person name="Haas B."/>
            <person name="Abouelleil A."/>
            <person name="Allen A.W."/>
            <person name="Alvarado L."/>
            <person name="Arachchi H.M."/>
            <person name="Berlin A.M."/>
            <person name="Chapman S.B."/>
            <person name="Gainer-Dewar J."/>
            <person name="Goldberg J."/>
            <person name="Griggs A."/>
            <person name="Gujja S."/>
            <person name="Hansen M."/>
            <person name="Howarth C."/>
            <person name="Imamovic A."/>
            <person name="Ireland A."/>
            <person name="Larimer J."/>
            <person name="McCowan C."/>
            <person name="Murphy C."/>
            <person name="Pearson M."/>
            <person name="Poon T.W."/>
            <person name="Priest M."/>
            <person name="Roberts A."/>
            <person name="Saif S."/>
            <person name="Shea T."/>
            <person name="Sisk P."/>
            <person name="Sykes S."/>
            <person name="Wortman J."/>
            <person name="Nusbaum C."/>
            <person name="Birren B."/>
        </authorList>
    </citation>
    <scope>NUCLEOTIDE SEQUENCE [LARGE SCALE GENOMIC DNA]</scope>
    <source>
        <strain evidence="2 3">CBS 617.96</strain>
    </source>
</reference>
<evidence type="ECO:0000313" key="2">
    <source>
        <dbReference type="EMBL" id="EXJ95640.1"/>
    </source>
</evidence>
<feature type="compositionally biased region" description="Basic and acidic residues" evidence="1">
    <location>
        <begin position="35"/>
        <end position="50"/>
    </location>
</feature>
<dbReference type="EMBL" id="AMWN01000001">
    <property type="protein sequence ID" value="EXJ95640.1"/>
    <property type="molecule type" value="Genomic_DNA"/>
</dbReference>
<dbReference type="AlphaFoldDB" id="W9Z109"/>
<protein>
    <submittedName>
        <fullName evidence="2">Uncharacterized protein</fullName>
    </submittedName>
</protein>
<evidence type="ECO:0000313" key="3">
    <source>
        <dbReference type="Proteomes" id="UP000019484"/>
    </source>
</evidence>
<sequence>MTKTRSVTASLSSDADYYYDLKEQWEGRKRAKLRERKEQERQRDAEKTKEEEVRVAYKSLKTAEKKGTTVPAGLLAGQSFHLFCSDHVDHFYADSNASKRVDFYLDDSEPRKPGRHTQNPGDETDMLHGDLYLNSDANCSFGPFCPPKRASRKSFKVRSGDGKYKLSFKFLGGDYLKLKVSRKMVFMNSYSTSSPTPPAAAPEIFEFVGIRRDLEKEKAERREMLAKLRRSPSPRDTWFELNHPTGWWRQGF</sequence>
<dbReference type="RefSeq" id="XP_007719869.1">
    <property type="nucleotide sequence ID" value="XM_007721679.1"/>
</dbReference>
<evidence type="ECO:0000256" key="1">
    <source>
        <dbReference type="SAM" id="MobiDB-lite"/>
    </source>
</evidence>
<keyword evidence="3" id="KW-1185">Reference proteome</keyword>